<dbReference type="Proteomes" id="UP000242763">
    <property type="component" value="Unassembled WGS sequence"/>
</dbReference>
<dbReference type="AlphaFoldDB" id="A0A1I3QPT1"/>
<dbReference type="OrthoDB" id="9811471at2"/>
<feature type="domain" description="Amidase" evidence="1">
    <location>
        <begin position="23"/>
        <end position="435"/>
    </location>
</feature>
<dbReference type="GO" id="GO:0016740">
    <property type="term" value="F:transferase activity"/>
    <property type="evidence" value="ECO:0007669"/>
    <property type="project" value="UniProtKB-KW"/>
</dbReference>
<evidence type="ECO:0000313" key="2">
    <source>
        <dbReference type="EMBL" id="SFJ35780.1"/>
    </source>
</evidence>
<dbReference type="Pfam" id="PF01425">
    <property type="entry name" value="Amidase"/>
    <property type="match status" value="1"/>
</dbReference>
<dbReference type="PANTHER" id="PTHR11895">
    <property type="entry name" value="TRANSAMIDASE"/>
    <property type="match status" value="1"/>
</dbReference>
<evidence type="ECO:0000313" key="3">
    <source>
        <dbReference type="Proteomes" id="UP000242763"/>
    </source>
</evidence>
<dbReference type="InterPro" id="IPR000120">
    <property type="entry name" value="Amidase"/>
</dbReference>
<organism evidence="2 3">
    <name type="scientific">Aquamicrobium aerolatum DSM 21857</name>
    <dbReference type="NCBI Taxonomy" id="1121003"/>
    <lineage>
        <taxon>Bacteria</taxon>
        <taxon>Pseudomonadati</taxon>
        <taxon>Pseudomonadota</taxon>
        <taxon>Alphaproteobacteria</taxon>
        <taxon>Hyphomicrobiales</taxon>
        <taxon>Phyllobacteriaceae</taxon>
        <taxon>Aerobium</taxon>
    </lineage>
</organism>
<name>A0A1I3QPT1_9HYPH</name>
<proteinExistence type="predicted"/>
<dbReference type="RefSeq" id="WP_091523377.1">
    <property type="nucleotide sequence ID" value="NZ_FORF01000016.1"/>
</dbReference>
<dbReference type="Gene3D" id="3.90.1300.10">
    <property type="entry name" value="Amidase signature (AS) domain"/>
    <property type="match status" value="1"/>
</dbReference>
<accession>A0A1I3QPT1</accession>
<evidence type="ECO:0000259" key="1">
    <source>
        <dbReference type="Pfam" id="PF01425"/>
    </source>
</evidence>
<dbReference type="EMBL" id="FORF01000016">
    <property type="protein sequence ID" value="SFJ35780.1"/>
    <property type="molecule type" value="Genomic_DNA"/>
</dbReference>
<gene>
    <name evidence="2" type="ORF">SAMN03080618_02730</name>
</gene>
<protein>
    <submittedName>
        <fullName evidence="2">Aspartyl-tRNA(Asn)/glutamyl-tRNA(Gln) amidotransferase subunit A</fullName>
    </submittedName>
</protein>
<keyword evidence="2" id="KW-0808">Transferase</keyword>
<sequence>MRRLPDTLQQTAAFIRDGRILDLVDLALDAHDRHGARLNAYKTWDGPRVREQAEALHRMIATGVDLGPMMGIPVSVKDLYGVPGLPVFAGTSEALPGRWSRSGPVVSRLLAQMALVTGKTHTVEFAFGGIGINNHWGTPFNPWSRDDELRVPGGSSSGAGVSLLEGSAMLALGTDTAGSVRVPASFTGMVGLKTTFGRWSNDGIVPLSSSLDTPGILARSVQDVAYAFAAIDPHAPTIRPRELLGLRIGVPDSFFLDGVDPEIAALFQKQLQVLEQAGAVLVSLDTPGCDEGFEIFRQGGLSAAELRSFIERNFPEKIHTLDPLVKLRVESAHSMSVIEYLRRREELAVRGREFTKLYERCDVIATPTVAISAPALHELAEPGVYAQINMKVLRNTVIANLFGQCALTMPMGLDGNAMPAGMQLMAAPRSEESLLAIAHAIETKIGGSRELVGTPAGLTQQ</sequence>
<keyword evidence="3" id="KW-1185">Reference proteome</keyword>
<reference evidence="3" key="1">
    <citation type="submission" date="2016-10" db="EMBL/GenBank/DDBJ databases">
        <authorList>
            <person name="Varghese N."/>
            <person name="Submissions S."/>
        </authorList>
    </citation>
    <scope>NUCLEOTIDE SEQUENCE [LARGE SCALE GENOMIC DNA]</scope>
    <source>
        <strain evidence="3">DSM 21857</strain>
    </source>
</reference>
<dbReference type="InterPro" id="IPR036928">
    <property type="entry name" value="AS_sf"/>
</dbReference>
<dbReference type="STRING" id="1121003.SAMN03080618_02730"/>
<dbReference type="SUPFAM" id="SSF75304">
    <property type="entry name" value="Amidase signature (AS) enzymes"/>
    <property type="match status" value="1"/>
</dbReference>
<dbReference type="InterPro" id="IPR023631">
    <property type="entry name" value="Amidase_dom"/>
</dbReference>
<dbReference type="PANTHER" id="PTHR11895:SF176">
    <property type="entry name" value="AMIDASE AMID-RELATED"/>
    <property type="match status" value="1"/>
</dbReference>